<evidence type="ECO:0000256" key="3">
    <source>
        <dbReference type="ARBA" id="ARBA00022989"/>
    </source>
</evidence>
<feature type="domain" description="VASt" evidence="8">
    <location>
        <begin position="102"/>
        <end position="273"/>
    </location>
</feature>
<organism evidence="9 10">
    <name type="scientific">Botryobasidium botryosum (strain FD-172 SS1)</name>
    <dbReference type="NCBI Taxonomy" id="930990"/>
    <lineage>
        <taxon>Eukaryota</taxon>
        <taxon>Fungi</taxon>
        <taxon>Dikarya</taxon>
        <taxon>Basidiomycota</taxon>
        <taxon>Agaricomycotina</taxon>
        <taxon>Agaricomycetes</taxon>
        <taxon>Cantharellales</taxon>
        <taxon>Botryobasidiaceae</taxon>
        <taxon>Botryobasidium</taxon>
    </lineage>
</organism>
<dbReference type="PANTHER" id="PTHR23319">
    <property type="entry name" value="GRAM DOMAIN CONTAINING 1B, ISOFORM E"/>
    <property type="match status" value="1"/>
</dbReference>
<feature type="coiled-coil region" evidence="5">
    <location>
        <begin position="446"/>
        <end position="473"/>
    </location>
</feature>
<evidence type="ECO:0000313" key="10">
    <source>
        <dbReference type="Proteomes" id="UP000027195"/>
    </source>
</evidence>
<accession>A0A067MIT7</accession>
<evidence type="ECO:0000256" key="4">
    <source>
        <dbReference type="ARBA" id="ARBA00023136"/>
    </source>
</evidence>
<gene>
    <name evidence="9" type="ORF">BOTBODRAFT_108193</name>
</gene>
<feature type="region of interest" description="Disordered" evidence="6">
    <location>
        <begin position="64"/>
        <end position="95"/>
    </location>
</feature>
<dbReference type="GO" id="GO:0005886">
    <property type="term" value="C:plasma membrane"/>
    <property type="evidence" value="ECO:0007669"/>
    <property type="project" value="TreeGrafter"/>
</dbReference>
<dbReference type="AlphaFoldDB" id="A0A067MIT7"/>
<keyword evidence="3 7" id="KW-1133">Transmembrane helix</keyword>
<dbReference type="GO" id="GO:0120015">
    <property type="term" value="F:sterol transfer activity"/>
    <property type="evidence" value="ECO:0007669"/>
    <property type="project" value="TreeGrafter"/>
</dbReference>
<reference evidence="10" key="1">
    <citation type="journal article" date="2014" name="Proc. Natl. Acad. Sci. U.S.A.">
        <title>Extensive sampling of basidiomycete genomes demonstrates inadequacy of the white-rot/brown-rot paradigm for wood decay fungi.</title>
        <authorList>
            <person name="Riley R."/>
            <person name="Salamov A.A."/>
            <person name="Brown D.W."/>
            <person name="Nagy L.G."/>
            <person name="Floudas D."/>
            <person name="Held B.W."/>
            <person name="Levasseur A."/>
            <person name="Lombard V."/>
            <person name="Morin E."/>
            <person name="Otillar R."/>
            <person name="Lindquist E.A."/>
            <person name="Sun H."/>
            <person name="LaButti K.M."/>
            <person name="Schmutz J."/>
            <person name="Jabbour D."/>
            <person name="Luo H."/>
            <person name="Baker S.E."/>
            <person name="Pisabarro A.G."/>
            <person name="Walton J.D."/>
            <person name="Blanchette R.A."/>
            <person name="Henrissat B."/>
            <person name="Martin F."/>
            <person name="Cullen D."/>
            <person name="Hibbett D.S."/>
            <person name="Grigoriev I.V."/>
        </authorList>
    </citation>
    <scope>NUCLEOTIDE SEQUENCE [LARGE SCALE GENOMIC DNA]</scope>
    <source>
        <strain evidence="10">FD-172 SS1</strain>
    </source>
</reference>
<evidence type="ECO:0000313" key="9">
    <source>
        <dbReference type="EMBL" id="KDQ15693.1"/>
    </source>
</evidence>
<protein>
    <recommendedName>
        <fullName evidence="8">VASt domain-containing protein</fullName>
    </recommendedName>
</protein>
<name>A0A067MIT7_BOTB1</name>
<dbReference type="Pfam" id="PF16016">
    <property type="entry name" value="VASt"/>
    <property type="match status" value="1"/>
</dbReference>
<dbReference type="GO" id="GO:0032366">
    <property type="term" value="P:intracellular sterol transport"/>
    <property type="evidence" value="ECO:0007669"/>
    <property type="project" value="TreeGrafter"/>
</dbReference>
<dbReference type="PANTHER" id="PTHR23319:SF4">
    <property type="entry name" value="GRAM DOMAIN CONTAINING 1B, ISOFORM E"/>
    <property type="match status" value="1"/>
</dbReference>
<dbReference type="HOGENOM" id="CLU_007694_1_0_1"/>
<dbReference type="InterPro" id="IPR011993">
    <property type="entry name" value="PH-like_dom_sf"/>
</dbReference>
<evidence type="ECO:0000259" key="8">
    <source>
        <dbReference type="PROSITE" id="PS51778"/>
    </source>
</evidence>
<evidence type="ECO:0000256" key="7">
    <source>
        <dbReference type="SAM" id="Phobius"/>
    </source>
</evidence>
<dbReference type="InterPro" id="IPR031968">
    <property type="entry name" value="VASt"/>
</dbReference>
<comment type="subcellular location">
    <subcellularLocation>
        <location evidence="1">Membrane</location>
    </subcellularLocation>
</comment>
<dbReference type="Gene3D" id="2.30.29.30">
    <property type="entry name" value="Pleckstrin-homology domain (PH domain)/Phosphotyrosine-binding domain (PTB)"/>
    <property type="match status" value="1"/>
</dbReference>
<feature type="transmembrane region" description="Helical" evidence="7">
    <location>
        <begin position="361"/>
        <end position="383"/>
    </location>
</feature>
<dbReference type="Proteomes" id="UP000027195">
    <property type="component" value="Unassembled WGS sequence"/>
</dbReference>
<keyword evidence="5" id="KW-0175">Coiled coil</keyword>
<dbReference type="GO" id="GO:0032934">
    <property type="term" value="F:sterol binding"/>
    <property type="evidence" value="ECO:0007669"/>
    <property type="project" value="TreeGrafter"/>
</dbReference>
<evidence type="ECO:0000256" key="1">
    <source>
        <dbReference type="ARBA" id="ARBA00004370"/>
    </source>
</evidence>
<evidence type="ECO:0000256" key="5">
    <source>
        <dbReference type="SAM" id="Coils"/>
    </source>
</evidence>
<keyword evidence="4 7" id="KW-0472">Membrane</keyword>
<dbReference type="PROSITE" id="PS51778">
    <property type="entry name" value="VAST"/>
    <property type="match status" value="1"/>
</dbReference>
<proteinExistence type="predicted"/>
<dbReference type="EMBL" id="KL198031">
    <property type="protein sequence ID" value="KDQ15693.1"/>
    <property type="molecule type" value="Genomic_DNA"/>
</dbReference>
<dbReference type="STRING" id="930990.A0A067MIT7"/>
<dbReference type="GO" id="GO:0140268">
    <property type="term" value="C:endoplasmic reticulum-plasma membrane contact site"/>
    <property type="evidence" value="ECO:0007669"/>
    <property type="project" value="TreeGrafter"/>
</dbReference>
<evidence type="ECO:0000256" key="2">
    <source>
        <dbReference type="ARBA" id="ARBA00022692"/>
    </source>
</evidence>
<dbReference type="InterPro" id="IPR051482">
    <property type="entry name" value="Cholesterol_transport"/>
</dbReference>
<dbReference type="OrthoDB" id="2162691at2759"/>
<keyword evidence="10" id="KW-1185">Reference proteome</keyword>
<dbReference type="GO" id="GO:0032541">
    <property type="term" value="C:cortical endoplasmic reticulum"/>
    <property type="evidence" value="ECO:0007669"/>
    <property type="project" value="TreeGrafter"/>
</dbReference>
<keyword evidence="2 7" id="KW-0812">Transmembrane</keyword>
<dbReference type="GO" id="GO:0005739">
    <property type="term" value="C:mitochondrion"/>
    <property type="evidence" value="ECO:0007669"/>
    <property type="project" value="TreeGrafter"/>
</dbReference>
<dbReference type="InParanoid" id="A0A067MIT7"/>
<evidence type="ECO:0000256" key="6">
    <source>
        <dbReference type="SAM" id="MobiDB-lite"/>
    </source>
</evidence>
<feature type="region of interest" description="Disordered" evidence="6">
    <location>
        <begin position="474"/>
        <end position="493"/>
    </location>
</feature>
<dbReference type="GO" id="GO:0005789">
    <property type="term" value="C:endoplasmic reticulum membrane"/>
    <property type="evidence" value="ECO:0007669"/>
    <property type="project" value="TreeGrafter"/>
</dbReference>
<sequence length="493" mass="53919">MTAFVIPNAIHVQCKGDVKYTFASFLARDTVFDVIYNIWRLSHPTSPLLGATLPAAAAKRKESAGSEVTPLSLDPSASKGVTPGAGASTTRRPPTTCKCPQHFSEVVMDCVLPGSPESIYNLMFASGFIKNFLTSEQKLIDLQISDWVPEKPDSPLLKRNMSYIKPLNGSIGPKQTKCELTDETLHMDFNDYVCTMTTTRTPDVPSGGVFSVKTRTCITWAGGMHAKVFITTTVEWTGRSFIKSIIERSVLDGQRTYHQDLEKAMRAYIAEHRTEFVPEGEDDLAALAADEIIGADAVPSTPHAPRSPEEEQLERLKDTELRGLQWALDTITGASKVARESFWGAVDVLGDLAESAPAGNMWLWLVLFLLVSNIWTLASLRQANKREDMTRRRAGIGNGYGSVGAGGVEEREREITAQAVRAFLEGITKQQGWAPTGASLEEGSTLINAREEVARLQRSLDAIEVQVGRLRERLHSPASVEGEASGEGSHTEL</sequence>